<dbReference type="GO" id="GO:0004497">
    <property type="term" value="F:monooxygenase activity"/>
    <property type="evidence" value="ECO:0007669"/>
    <property type="project" value="UniProtKB-KW"/>
</dbReference>
<reference evidence="3 4" key="1">
    <citation type="journal article" date="2021" name="Commun. Biol.">
        <title>The genome of Shorea leprosula (Dipterocarpaceae) highlights the ecological relevance of drought in aseasonal tropical rainforests.</title>
        <authorList>
            <person name="Ng K.K.S."/>
            <person name="Kobayashi M.J."/>
            <person name="Fawcett J.A."/>
            <person name="Hatakeyama M."/>
            <person name="Paape T."/>
            <person name="Ng C.H."/>
            <person name="Ang C.C."/>
            <person name="Tnah L.H."/>
            <person name="Lee C.T."/>
            <person name="Nishiyama T."/>
            <person name="Sese J."/>
            <person name="O'Brien M.J."/>
            <person name="Copetti D."/>
            <person name="Mohd Noor M.I."/>
            <person name="Ong R.C."/>
            <person name="Putra M."/>
            <person name="Sireger I.Z."/>
            <person name="Indrioko S."/>
            <person name="Kosugi Y."/>
            <person name="Izuno A."/>
            <person name="Isagi Y."/>
            <person name="Lee S.L."/>
            <person name="Shimizu K.K."/>
        </authorList>
    </citation>
    <scope>NUCLEOTIDE SEQUENCE [LARGE SCALE GENOMIC DNA]</scope>
    <source>
        <strain evidence="3">214</strain>
    </source>
</reference>
<dbReference type="EMBL" id="BPVZ01000032">
    <property type="protein sequence ID" value="GKV10372.1"/>
    <property type="molecule type" value="Genomic_DNA"/>
</dbReference>
<keyword evidence="2" id="KW-0503">Monooxygenase</keyword>
<dbReference type="InterPro" id="IPR017972">
    <property type="entry name" value="Cyt_P450_CS"/>
</dbReference>
<keyword evidence="1 2" id="KW-0349">Heme</keyword>
<keyword evidence="4" id="KW-1185">Reference proteome</keyword>
<dbReference type="PROSITE" id="PS00086">
    <property type="entry name" value="CYTOCHROME_P450"/>
    <property type="match status" value="1"/>
</dbReference>
<dbReference type="InterPro" id="IPR036396">
    <property type="entry name" value="Cyt_P450_sf"/>
</dbReference>
<dbReference type="SUPFAM" id="SSF48264">
    <property type="entry name" value="Cytochrome P450"/>
    <property type="match status" value="1"/>
</dbReference>
<dbReference type="AlphaFoldDB" id="A0AAV5JG90"/>
<comment type="cofactor">
    <cofactor evidence="1">
        <name>heme</name>
        <dbReference type="ChEBI" id="CHEBI:30413"/>
    </cofactor>
</comment>
<feature type="binding site" description="axial binding residue" evidence="1">
    <location>
        <position position="145"/>
    </location>
    <ligand>
        <name>heme</name>
        <dbReference type="ChEBI" id="CHEBI:30413"/>
    </ligand>
    <ligandPart>
        <name>Fe</name>
        <dbReference type="ChEBI" id="CHEBI:18248"/>
    </ligandPart>
</feature>
<dbReference type="InterPro" id="IPR001128">
    <property type="entry name" value="Cyt_P450"/>
</dbReference>
<dbReference type="InterPro" id="IPR051382">
    <property type="entry name" value="CYP450_AA/FA_Hydroxylases"/>
</dbReference>
<proteinExistence type="inferred from homology"/>
<sequence length="208" mass="23122">MIGAIDNPSNAIEWTLAEMLNQPEIMAKAVEELDKVVGKDRLVQEHDIPKLNFIKACAREAFRLHPLSPFNIPHLSVSDTTVAGYFIPKGSRVLLSRIALGRNPKSWDEPLKYKPERHLNSDGSEVVLTEPELRFISFSAGRRGCPGVALGTSMTVMLFARLLHGFSWSLPPDQDKVDLNIAGDQLFLAKPLVALAKPRLPEKLYSVK</sequence>
<dbReference type="PANTHER" id="PTHR47949">
    <property type="entry name" value="CYTOCHROME P450 703A2-RELATED-RELATED"/>
    <property type="match status" value="1"/>
</dbReference>
<dbReference type="GO" id="GO:0020037">
    <property type="term" value="F:heme binding"/>
    <property type="evidence" value="ECO:0007669"/>
    <property type="project" value="InterPro"/>
</dbReference>
<dbReference type="InterPro" id="IPR002401">
    <property type="entry name" value="Cyt_P450_E_grp-I"/>
</dbReference>
<dbReference type="Pfam" id="PF00067">
    <property type="entry name" value="p450"/>
    <property type="match status" value="1"/>
</dbReference>
<keyword evidence="2" id="KW-0560">Oxidoreductase</keyword>
<evidence type="ECO:0000313" key="4">
    <source>
        <dbReference type="Proteomes" id="UP001054252"/>
    </source>
</evidence>
<dbReference type="Proteomes" id="UP001054252">
    <property type="component" value="Unassembled WGS sequence"/>
</dbReference>
<evidence type="ECO:0000256" key="2">
    <source>
        <dbReference type="RuleBase" id="RU000461"/>
    </source>
</evidence>
<evidence type="ECO:0000256" key="1">
    <source>
        <dbReference type="PIRSR" id="PIRSR602401-1"/>
    </source>
</evidence>
<name>A0AAV5JG90_9ROSI</name>
<accession>A0AAV5JG90</accession>
<dbReference type="GO" id="GO:0005506">
    <property type="term" value="F:iron ion binding"/>
    <property type="evidence" value="ECO:0007669"/>
    <property type="project" value="InterPro"/>
</dbReference>
<gene>
    <name evidence="3" type="ORF">SLEP1_g21747</name>
</gene>
<keyword evidence="1 2" id="KW-0408">Iron</keyword>
<evidence type="ECO:0000313" key="3">
    <source>
        <dbReference type="EMBL" id="GKV10372.1"/>
    </source>
</evidence>
<comment type="similarity">
    <text evidence="2">Belongs to the cytochrome P450 family.</text>
</comment>
<organism evidence="3 4">
    <name type="scientific">Rubroshorea leprosula</name>
    <dbReference type="NCBI Taxonomy" id="152421"/>
    <lineage>
        <taxon>Eukaryota</taxon>
        <taxon>Viridiplantae</taxon>
        <taxon>Streptophyta</taxon>
        <taxon>Embryophyta</taxon>
        <taxon>Tracheophyta</taxon>
        <taxon>Spermatophyta</taxon>
        <taxon>Magnoliopsida</taxon>
        <taxon>eudicotyledons</taxon>
        <taxon>Gunneridae</taxon>
        <taxon>Pentapetalae</taxon>
        <taxon>rosids</taxon>
        <taxon>malvids</taxon>
        <taxon>Malvales</taxon>
        <taxon>Dipterocarpaceae</taxon>
        <taxon>Rubroshorea</taxon>
    </lineage>
</organism>
<protein>
    <recommendedName>
        <fullName evidence="5">Cytochrome P450</fullName>
    </recommendedName>
</protein>
<keyword evidence="1 2" id="KW-0479">Metal-binding</keyword>
<dbReference type="PRINTS" id="PR00463">
    <property type="entry name" value="EP450I"/>
</dbReference>
<evidence type="ECO:0008006" key="5">
    <source>
        <dbReference type="Google" id="ProtNLM"/>
    </source>
</evidence>
<comment type="caution">
    <text evidence="3">The sequence shown here is derived from an EMBL/GenBank/DDBJ whole genome shotgun (WGS) entry which is preliminary data.</text>
</comment>
<dbReference type="Gene3D" id="1.10.630.10">
    <property type="entry name" value="Cytochrome P450"/>
    <property type="match status" value="1"/>
</dbReference>
<dbReference type="PANTHER" id="PTHR47949:SF4">
    <property type="entry name" value="TYROSINE N-MONOOXYGENASE"/>
    <property type="match status" value="1"/>
</dbReference>
<dbReference type="GO" id="GO:0016705">
    <property type="term" value="F:oxidoreductase activity, acting on paired donors, with incorporation or reduction of molecular oxygen"/>
    <property type="evidence" value="ECO:0007669"/>
    <property type="project" value="InterPro"/>
</dbReference>